<reference evidence="4 5" key="2">
    <citation type="journal article" date="2010" name="Stand. Genomic Sci.">
        <title>Complete genome sequence of Alicyclobacillus acidocaldarius type strain (104-IA).</title>
        <authorList>
            <person name="Mavromatis K."/>
            <person name="Sikorski J."/>
            <person name="Lapidus A."/>
            <person name="Glavina Del Rio T."/>
            <person name="Copeland A."/>
            <person name="Tice H."/>
            <person name="Cheng J.F."/>
            <person name="Lucas S."/>
            <person name="Chen F."/>
            <person name="Nolan M."/>
            <person name="Bruce D."/>
            <person name="Goodwin L."/>
            <person name="Pitluck S."/>
            <person name="Ivanova N."/>
            <person name="Ovchinnikova G."/>
            <person name="Pati A."/>
            <person name="Chen A."/>
            <person name="Palaniappan K."/>
            <person name="Land M."/>
            <person name="Hauser L."/>
            <person name="Chang Y.J."/>
            <person name="Jeffries C.D."/>
            <person name="Chain P."/>
            <person name="Meincke L."/>
            <person name="Sims D."/>
            <person name="Chertkov O."/>
            <person name="Han C."/>
            <person name="Brettin T."/>
            <person name="Detter J.C."/>
            <person name="Wahrenburg C."/>
            <person name="Rohde M."/>
            <person name="Pukall R."/>
            <person name="Goker M."/>
            <person name="Bristow J."/>
            <person name="Eisen J.A."/>
            <person name="Markowitz V."/>
            <person name="Hugenholtz P."/>
            <person name="Klenk H.P."/>
            <person name="Kyrpides N.C."/>
        </authorList>
    </citation>
    <scope>NUCLEOTIDE SEQUENCE [LARGE SCALE GENOMIC DNA]</scope>
    <source>
        <strain evidence="5">ATCC 27009 / DSM 446 / BCRC 14685 / JCM 5260 / KCTC 1825 / NBRC 15652 / NCIMB 11725 / NRRL B-14509 / 104-IA</strain>
    </source>
</reference>
<evidence type="ECO:0000256" key="1">
    <source>
        <dbReference type="SAM" id="MobiDB-lite"/>
    </source>
</evidence>
<reference evidence="5" key="1">
    <citation type="submission" date="2009-09" db="EMBL/GenBank/DDBJ databases">
        <title>The complete chromosome of Alicyclobacillus acidocaldarius subsp. acidocaldarius DSM 446.</title>
        <authorList>
            <consortium name="US DOE Joint Genome Institute (JGI-PGF)"/>
            <person name="Lucas S."/>
            <person name="Copeland A."/>
            <person name="Lapidus A."/>
            <person name="Glavina del Rio T."/>
            <person name="Dalin E."/>
            <person name="Tice H."/>
            <person name="Bruce D."/>
            <person name="Goodwin L."/>
            <person name="Pitluck S."/>
            <person name="Kyrpides N."/>
            <person name="Mavromatis K."/>
            <person name="Ivanova N."/>
            <person name="Ovchinnikova G."/>
            <person name="Chertkov O."/>
            <person name="Sims D."/>
            <person name="Brettin T."/>
            <person name="Detter J.C."/>
            <person name="Han C."/>
            <person name="Larimer F."/>
            <person name="Land M."/>
            <person name="Hauser L."/>
            <person name="Markowitz V."/>
            <person name="Cheng J.-F."/>
            <person name="Hugenholtz P."/>
            <person name="Woyke T."/>
            <person name="Wu D."/>
            <person name="Pukall R."/>
            <person name="Klenk H.-P."/>
            <person name="Eisen J.A."/>
        </authorList>
    </citation>
    <scope>NUCLEOTIDE SEQUENCE [LARGE SCALE GENOMIC DNA]</scope>
    <source>
        <strain evidence="5">ATCC 27009 / DSM 446 / BCRC 14685 / JCM 5260 / KCTC 1825 / NBRC 15652 / NCIMB 11725 / NRRL B-14509 / 104-IA</strain>
    </source>
</reference>
<feature type="region of interest" description="Disordered" evidence="1">
    <location>
        <begin position="244"/>
        <end position="264"/>
    </location>
</feature>
<feature type="signal peptide" evidence="2">
    <location>
        <begin position="1"/>
        <end position="28"/>
    </location>
</feature>
<dbReference type="eggNOG" id="COG0726">
    <property type="taxonomic scope" value="Bacteria"/>
</dbReference>
<dbReference type="Proteomes" id="UP000001917">
    <property type="component" value="Chromosome"/>
</dbReference>
<dbReference type="HOGENOM" id="CLU_021264_0_0_9"/>
<proteinExistence type="predicted"/>
<keyword evidence="2" id="KW-0732">Signal</keyword>
<name>C8WWC8_ALIAD</name>
<sequence length="264" mass="29825">MSRRMGSALIGLLAASSFVTYGTPIVHATPSGQAKVVYLTFDDGPSQRYTPKLLDILRNQHISATFFVVGYRCEQFPDIVRRIQREGHEIGNHGFSHLDPKKHALEEFILDIRKTDTAVVKACGTKPLYYRPPYGSIDASEIDCVHKLGHPIALWTVDSMDWKAKSANAIVSQVERHAQPGSIILFHDGISSSRYTIEAMPRIIRDFRRDGYTFKTLPIRDSLRIEAFVPKTDDDAILPRDTHDVQRKHRPSVGTRCIGRQSRD</sequence>
<keyword evidence="5" id="KW-1185">Reference proteome</keyword>
<feature type="domain" description="NodB homology" evidence="3">
    <location>
        <begin position="35"/>
        <end position="215"/>
    </location>
</feature>
<organism evidence="4 5">
    <name type="scientific">Alicyclobacillus acidocaldarius subsp. acidocaldarius (strain ATCC 27009 / DSM 446 / BCRC 14685 / JCM 5260 / KCTC 1825 / NBRC 15652 / NCIMB 11725 / NRRL B-14509 / 104-IA)</name>
    <name type="common">Bacillus acidocaldarius</name>
    <dbReference type="NCBI Taxonomy" id="521098"/>
    <lineage>
        <taxon>Bacteria</taxon>
        <taxon>Bacillati</taxon>
        <taxon>Bacillota</taxon>
        <taxon>Bacilli</taxon>
        <taxon>Bacillales</taxon>
        <taxon>Alicyclobacillaceae</taxon>
        <taxon>Alicyclobacillus</taxon>
    </lineage>
</organism>
<dbReference type="InterPro" id="IPR002509">
    <property type="entry name" value="NODB_dom"/>
</dbReference>
<gene>
    <name evidence="4" type="ordered locus">Aaci_1372</name>
</gene>
<dbReference type="STRING" id="521098.Aaci_1372"/>
<evidence type="ECO:0000259" key="3">
    <source>
        <dbReference type="PROSITE" id="PS51677"/>
    </source>
</evidence>
<evidence type="ECO:0000256" key="2">
    <source>
        <dbReference type="SAM" id="SignalP"/>
    </source>
</evidence>
<dbReference type="InterPro" id="IPR050248">
    <property type="entry name" value="Polysacc_deacetylase_ArnD"/>
</dbReference>
<dbReference type="EMBL" id="CP001727">
    <property type="protein sequence ID" value="ACV58399.1"/>
    <property type="molecule type" value="Genomic_DNA"/>
</dbReference>
<accession>C8WWC8</accession>
<dbReference type="PANTHER" id="PTHR10587">
    <property type="entry name" value="GLYCOSYL TRANSFERASE-RELATED"/>
    <property type="match status" value="1"/>
</dbReference>
<dbReference type="KEGG" id="aac:Aaci_1372"/>
<dbReference type="InterPro" id="IPR011330">
    <property type="entry name" value="Glyco_hydro/deAcase_b/a-brl"/>
</dbReference>
<feature type="chain" id="PRO_5002994148" evidence="2">
    <location>
        <begin position="29"/>
        <end position="264"/>
    </location>
</feature>
<evidence type="ECO:0000313" key="4">
    <source>
        <dbReference type="EMBL" id="ACV58399.1"/>
    </source>
</evidence>
<dbReference type="GO" id="GO:0005975">
    <property type="term" value="P:carbohydrate metabolic process"/>
    <property type="evidence" value="ECO:0007669"/>
    <property type="project" value="InterPro"/>
</dbReference>
<dbReference type="Gene3D" id="3.20.20.370">
    <property type="entry name" value="Glycoside hydrolase/deacetylase"/>
    <property type="match status" value="1"/>
</dbReference>
<dbReference type="AlphaFoldDB" id="C8WWC8"/>
<dbReference type="Pfam" id="PF01522">
    <property type="entry name" value="Polysacc_deac_1"/>
    <property type="match status" value="1"/>
</dbReference>
<dbReference type="GO" id="GO:0016810">
    <property type="term" value="F:hydrolase activity, acting on carbon-nitrogen (but not peptide) bonds"/>
    <property type="evidence" value="ECO:0007669"/>
    <property type="project" value="InterPro"/>
</dbReference>
<evidence type="ECO:0000313" key="5">
    <source>
        <dbReference type="Proteomes" id="UP000001917"/>
    </source>
</evidence>
<dbReference type="SUPFAM" id="SSF88713">
    <property type="entry name" value="Glycoside hydrolase/deacetylase"/>
    <property type="match status" value="1"/>
</dbReference>
<dbReference type="CDD" id="cd10917">
    <property type="entry name" value="CE4_NodB_like_6s_7s"/>
    <property type="match status" value="1"/>
</dbReference>
<dbReference type="PROSITE" id="PS51677">
    <property type="entry name" value="NODB"/>
    <property type="match status" value="1"/>
</dbReference>
<protein>
    <submittedName>
        <fullName evidence="4">Polysaccharide deacetylase</fullName>
    </submittedName>
</protein>